<keyword evidence="3" id="KW-1185">Reference proteome</keyword>
<dbReference type="Proteomes" id="UP000311919">
    <property type="component" value="Unassembled WGS sequence"/>
</dbReference>
<accession>A0A4Z2D1Z9</accession>
<dbReference type="InterPro" id="IPR036034">
    <property type="entry name" value="PDZ_sf"/>
</dbReference>
<proteinExistence type="predicted"/>
<dbReference type="InterPro" id="IPR001478">
    <property type="entry name" value="PDZ"/>
</dbReference>
<evidence type="ECO:0000313" key="2">
    <source>
        <dbReference type="EMBL" id="TNN10210.1"/>
    </source>
</evidence>
<evidence type="ECO:0000313" key="3">
    <source>
        <dbReference type="Proteomes" id="UP000311919"/>
    </source>
</evidence>
<dbReference type="Gene3D" id="2.30.42.10">
    <property type="match status" value="1"/>
</dbReference>
<dbReference type="SUPFAM" id="SSF50156">
    <property type="entry name" value="PDZ domain-like"/>
    <property type="match status" value="1"/>
</dbReference>
<comment type="caution">
    <text evidence="2">The sequence shown here is derived from an EMBL/GenBank/DDBJ whole genome shotgun (WGS) entry which is preliminary data.</text>
</comment>
<protein>
    <recommendedName>
        <fullName evidence="1">PDZ domain-containing protein</fullName>
    </recommendedName>
</protein>
<gene>
    <name evidence="2" type="ORF">EWB00_005589</name>
</gene>
<dbReference type="AlphaFoldDB" id="A0A4Z2D1Z9"/>
<name>A0A4Z2D1Z9_SCHJA</name>
<dbReference type="OrthoDB" id="6270329at2759"/>
<organism evidence="2 3">
    <name type="scientific">Schistosoma japonicum</name>
    <name type="common">Blood fluke</name>
    <dbReference type="NCBI Taxonomy" id="6182"/>
    <lineage>
        <taxon>Eukaryota</taxon>
        <taxon>Metazoa</taxon>
        <taxon>Spiralia</taxon>
        <taxon>Lophotrochozoa</taxon>
        <taxon>Platyhelminthes</taxon>
        <taxon>Trematoda</taxon>
        <taxon>Digenea</taxon>
        <taxon>Strigeidida</taxon>
        <taxon>Schistosomatoidea</taxon>
        <taxon>Schistosomatidae</taxon>
        <taxon>Schistosoma</taxon>
    </lineage>
</organism>
<dbReference type="EMBL" id="SKCS01000366">
    <property type="protein sequence ID" value="TNN10210.1"/>
    <property type="molecule type" value="Genomic_DNA"/>
</dbReference>
<dbReference type="PROSITE" id="PS50106">
    <property type="entry name" value="PDZ"/>
    <property type="match status" value="1"/>
</dbReference>
<sequence>MKSAQITNHRNYSIDGCLPDIDYSLMTMKNLDDLDSDKVLMEYEYVHVKRSDHSSNSGFNITLTSNSRENIRIQHHEDVFIKTINCKNGIMIGDQVIQINGVSVRNLKQANELLERCGTSLSLLLLRPVKVLNSNANSSLNKNELINKNYAKHQIIQQSHSFPQLVYTTPDRLQQTIWLQQVLFREKLNLLSNINCITDNNNENNNQLNTQYAIEKHIEDDNVVNSTSNVNLAMNNTVPNSWRIKRSSDGTRYITKKYTRPSNIFNCKSFQLNMNDQNENDQNHCINSTCSNLLEKKPISGIYSTSSTNLQHVTNHHKHHHRHHHHHLNNTSNVNSLTCTDSDAKPKFQNVGILKHNNSSFNSIQTNIPTSLLLKPPIQFRRSQSTSVSRNTCVHFDIDKNNTKFSKLHSHDSMLCNYKSSNRMKSNSYQTSMSVVTI</sequence>
<feature type="domain" description="PDZ" evidence="1">
    <location>
        <begin position="45"/>
        <end position="129"/>
    </location>
</feature>
<reference evidence="2 3" key="1">
    <citation type="submission" date="2019-03" db="EMBL/GenBank/DDBJ databases">
        <title>An improved genome assembly of the fluke Schistosoma japonicum.</title>
        <authorList>
            <person name="Hu W."/>
            <person name="Luo F."/>
            <person name="Yin M."/>
            <person name="Mo X."/>
            <person name="Sun C."/>
            <person name="Wu Q."/>
            <person name="Zhu B."/>
            <person name="Xiang M."/>
            <person name="Wang J."/>
            <person name="Wang Y."/>
            <person name="Zhang T."/>
            <person name="Xu B."/>
            <person name="Zheng H."/>
            <person name="Feng Z."/>
        </authorList>
    </citation>
    <scope>NUCLEOTIDE SEQUENCE [LARGE SCALE GENOMIC DNA]</scope>
    <source>
        <strain evidence="2">HuSjv2</strain>
        <tissue evidence="2">Worms</tissue>
    </source>
</reference>
<dbReference type="Pfam" id="PF00595">
    <property type="entry name" value="PDZ"/>
    <property type="match status" value="1"/>
</dbReference>
<evidence type="ECO:0000259" key="1">
    <source>
        <dbReference type="PROSITE" id="PS50106"/>
    </source>
</evidence>